<keyword evidence="8 9" id="KW-0472">Membrane</keyword>
<evidence type="ECO:0000256" key="1">
    <source>
        <dbReference type="ARBA" id="ARBA00004377"/>
    </source>
</evidence>
<dbReference type="Pfam" id="PF07963">
    <property type="entry name" value="N_methyl"/>
    <property type="match status" value="1"/>
</dbReference>
<sequence>MPSARLEAWSVAERPGHVRTDVSSGADPFVRLVRCGRQSVHAVSPGFTLIEVLIALAIVAVALGAVLRAIGALASDTDSARARLLALWSADNALSALRISSAWPPVGNSTFACPQGRYRFVCRQAVTALGSPLVRQVSVTVLPSAGSRTVLAEVVTVVQDEARH</sequence>
<evidence type="ECO:0000256" key="6">
    <source>
        <dbReference type="ARBA" id="ARBA00022692"/>
    </source>
</evidence>
<dbReference type="GO" id="GO:0015628">
    <property type="term" value="P:protein secretion by the type II secretion system"/>
    <property type="evidence" value="ECO:0007669"/>
    <property type="project" value="UniProtKB-UniRule"/>
</dbReference>
<evidence type="ECO:0000256" key="9">
    <source>
        <dbReference type="RuleBase" id="RU368030"/>
    </source>
</evidence>
<dbReference type="NCBIfam" id="TIGR01707">
    <property type="entry name" value="gspI"/>
    <property type="match status" value="1"/>
</dbReference>
<keyword evidence="5 9" id="KW-0997">Cell inner membrane</keyword>
<dbReference type="InterPro" id="IPR010052">
    <property type="entry name" value="T2SS_protein-GspI"/>
</dbReference>
<dbReference type="SUPFAM" id="SSF54523">
    <property type="entry name" value="Pili subunits"/>
    <property type="match status" value="1"/>
</dbReference>
<keyword evidence="4 9" id="KW-0488">Methylation</keyword>
<evidence type="ECO:0000256" key="4">
    <source>
        <dbReference type="ARBA" id="ARBA00022481"/>
    </source>
</evidence>
<gene>
    <name evidence="11" type="primary">gspI</name>
    <name evidence="11" type="ORF">D7S89_02825</name>
</gene>
<dbReference type="OrthoDB" id="5296572at2"/>
<keyword evidence="6 9" id="KW-0812">Transmembrane</keyword>
<dbReference type="InterPro" id="IPR045584">
    <property type="entry name" value="Pilin-like"/>
</dbReference>
<name>A0A494XZ56_9BURK</name>
<evidence type="ECO:0000259" key="10">
    <source>
        <dbReference type="Pfam" id="PF02501"/>
    </source>
</evidence>
<comment type="caution">
    <text evidence="11">The sequence shown here is derived from an EMBL/GenBank/DDBJ whole genome shotgun (WGS) entry which is preliminary data.</text>
</comment>
<reference evidence="11 12" key="1">
    <citation type="submission" date="2018-10" db="EMBL/GenBank/DDBJ databases">
        <title>Paraburkholderia sp. 7MK8-2, isolated from soil.</title>
        <authorList>
            <person name="Gao Z.-H."/>
            <person name="Qiu L.-H."/>
        </authorList>
    </citation>
    <scope>NUCLEOTIDE SEQUENCE [LARGE SCALE GENOMIC DNA]</scope>
    <source>
        <strain evidence="11 12">7MK8-2</strain>
    </source>
</reference>
<feature type="transmembrane region" description="Helical" evidence="9">
    <location>
        <begin position="52"/>
        <end position="74"/>
    </location>
</feature>
<evidence type="ECO:0000256" key="5">
    <source>
        <dbReference type="ARBA" id="ARBA00022519"/>
    </source>
</evidence>
<evidence type="ECO:0000256" key="7">
    <source>
        <dbReference type="ARBA" id="ARBA00022989"/>
    </source>
</evidence>
<dbReference type="GO" id="GO:0015627">
    <property type="term" value="C:type II protein secretion system complex"/>
    <property type="evidence" value="ECO:0007669"/>
    <property type="project" value="UniProtKB-UniRule"/>
</dbReference>
<comment type="subcellular location">
    <subcellularLocation>
        <location evidence="1 9">Cell inner membrane</location>
        <topology evidence="1 9">Single-pass membrane protein</topology>
    </subcellularLocation>
</comment>
<organism evidence="11 12">
    <name type="scientific">Trinickia fusca</name>
    <dbReference type="NCBI Taxonomy" id="2419777"/>
    <lineage>
        <taxon>Bacteria</taxon>
        <taxon>Pseudomonadati</taxon>
        <taxon>Pseudomonadota</taxon>
        <taxon>Betaproteobacteria</taxon>
        <taxon>Burkholderiales</taxon>
        <taxon>Burkholderiaceae</taxon>
        <taxon>Trinickia</taxon>
    </lineage>
</organism>
<comment type="function">
    <text evidence="9">Component of the type II secretion system required for the energy-dependent secretion of extracellular factors such as proteases and toxins from the periplasm.</text>
</comment>
<dbReference type="PANTHER" id="PTHR38779">
    <property type="entry name" value="TYPE II SECRETION SYSTEM PROTEIN I-RELATED"/>
    <property type="match status" value="1"/>
</dbReference>
<dbReference type="PANTHER" id="PTHR38779:SF2">
    <property type="entry name" value="TYPE II SECRETION SYSTEM PROTEIN I-RELATED"/>
    <property type="match status" value="1"/>
</dbReference>
<accession>A0A494XZ56</accession>
<comment type="PTM">
    <text evidence="9">Cleaved by prepilin peptidase.</text>
</comment>
<dbReference type="NCBIfam" id="TIGR02532">
    <property type="entry name" value="IV_pilin_GFxxxE"/>
    <property type="match status" value="1"/>
</dbReference>
<dbReference type="InterPro" id="IPR003413">
    <property type="entry name" value="T2SS_GspI_C"/>
</dbReference>
<dbReference type="EMBL" id="RBZV01000001">
    <property type="protein sequence ID" value="RKP52833.1"/>
    <property type="molecule type" value="Genomic_DNA"/>
</dbReference>
<dbReference type="GO" id="GO:0005886">
    <property type="term" value="C:plasma membrane"/>
    <property type="evidence" value="ECO:0007669"/>
    <property type="project" value="UniProtKB-SubCell"/>
</dbReference>
<comment type="subunit">
    <text evidence="9">Type II secretion is composed of four main components: the outer membrane complex, the inner membrane complex, the cytoplasmic secretion ATPase and the periplasm-spanning pseudopilus.</text>
</comment>
<dbReference type="AlphaFoldDB" id="A0A494XZ56"/>
<keyword evidence="7 9" id="KW-1133">Transmembrane helix</keyword>
<evidence type="ECO:0000256" key="8">
    <source>
        <dbReference type="ARBA" id="ARBA00023136"/>
    </source>
</evidence>
<comment type="similarity">
    <text evidence="2 9">Belongs to the GSP I family.</text>
</comment>
<protein>
    <recommendedName>
        <fullName evidence="9">Type II secretion system protein I</fullName>
        <shortName evidence="9">T2SS minor pseudopilin I</shortName>
    </recommendedName>
</protein>
<dbReference type="Gene3D" id="3.30.1300.30">
    <property type="entry name" value="GSPII I/J protein-like"/>
    <property type="match status" value="1"/>
</dbReference>
<dbReference type="Proteomes" id="UP000280434">
    <property type="component" value="Unassembled WGS sequence"/>
</dbReference>
<proteinExistence type="inferred from homology"/>
<evidence type="ECO:0000313" key="11">
    <source>
        <dbReference type="EMBL" id="RKP52833.1"/>
    </source>
</evidence>
<keyword evidence="12" id="KW-1185">Reference proteome</keyword>
<keyword evidence="3" id="KW-1003">Cell membrane</keyword>
<dbReference type="InterPro" id="IPR012902">
    <property type="entry name" value="N_methyl_site"/>
</dbReference>
<evidence type="ECO:0000256" key="3">
    <source>
        <dbReference type="ARBA" id="ARBA00022475"/>
    </source>
</evidence>
<dbReference type="Pfam" id="PF02501">
    <property type="entry name" value="T2SSI"/>
    <property type="match status" value="1"/>
</dbReference>
<evidence type="ECO:0000256" key="2">
    <source>
        <dbReference type="ARBA" id="ARBA00008358"/>
    </source>
</evidence>
<feature type="domain" description="Type II secretion system protein GspI C-terminal" evidence="10">
    <location>
        <begin position="82"/>
        <end position="158"/>
    </location>
</feature>
<evidence type="ECO:0000313" key="12">
    <source>
        <dbReference type="Proteomes" id="UP000280434"/>
    </source>
</evidence>